<gene>
    <name evidence="9" type="ORF">IAA83_03640</name>
</gene>
<evidence type="ECO:0000256" key="2">
    <source>
        <dbReference type="ARBA" id="ARBA00008610"/>
    </source>
</evidence>
<evidence type="ECO:0000313" key="10">
    <source>
        <dbReference type="Proteomes" id="UP000886741"/>
    </source>
</evidence>
<evidence type="ECO:0000256" key="7">
    <source>
        <dbReference type="SAM" id="SignalP"/>
    </source>
</evidence>
<keyword evidence="3" id="KW-1003">Cell membrane</keyword>
<keyword evidence="5" id="KW-0472">Membrane</keyword>
<comment type="subcellular location">
    <subcellularLocation>
        <location evidence="1">Cell membrane</location>
        <topology evidence="1">Lipid-anchor</topology>
    </subcellularLocation>
</comment>
<reference evidence="9" key="1">
    <citation type="submission" date="2020-10" db="EMBL/GenBank/DDBJ databases">
        <authorList>
            <person name="Gilroy R."/>
        </authorList>
    </citation>
    <scope>NUCLEOTIDE SEQUENCE</scope>
    <source>
        <strain evidence="9">ChiBcec16-1751</strain>
    </source>
</reference>
<dbReference type="Proteomes" id="UP000886741">
    <property type="component" value="Unassembled WGS sequence"/>
</dbReference>
<dbReference type="Pfam" id="PF02608">
    <property type="entry name" value="Bmp"/>
    <property type="match status" value="1"/>
</dbReference>
<feature type="domain" description="ABC transporter substrate-binding protein PnrA-like" evidence="8">
    <location>
        <begin position="59"/>
        <end position="353"/>
    </location>
</feature>
<feature type="chain" id="PRO_5039154693" evidence="7">
    <location>
        <begin position="19"/>
        <end position="387"/>
    </location>
</feature>
<evidence type="ECO:0000256" key="5">
    <source>
        <dbReference type="ARBA" id="ARBA00023136"/>
    </source>
</evidence>
<comment type="similarity">
    <text evidence="2">Belongs to the BMP lipoprotein family.</text>
</comment>
<proteinExistence type="inferred from homology"/>
<evidence type="ECO:0000256" key="6">
    <source>
        <dbReference type="ARBA" id="ARBA00023288"/>
    </source>
</evidence>
<organism evidence="9 10">
    <name type="scientific">Candidatus Avoscillospira avistercoris</name>
    <dbReference type="NCBI Taxonomy" id="2840707"/>
    <lineage>
        <taxon>Bacteria</taxon>
        <taxon>Bacillati</taxon>
        <taxon>Bacillota</taxon>
        <taxon>Clostridia</taxon>
        <taxon>Eubacteriales</taxon>
        <taxon>Oscillospiraceae</taxon>
        <taxon>Oscillospiraceae incertae sedis</taxon>
        <taxon>Candidatus Avoscillospira</taxon>
    </lineage>
</organism>
<keyword evidence="6" id="KW-0449">Lipoprotein</keyword>
<dbReference type="EMBL" id="DVJJ01000058">
    <property type="protein sequence ID" value="HIS64450.1"/>
    <property type="molecule type" value="Genomic_DNA"/>
</dbReference>
<sequence length="387" mass="40787">MKKLISLFLALAMTVSFAACGGKNTDKTDSQDTTTDSAGSGEIIEAFGKPANEIGVTLVLNTNLGDHAICDLSNQGLQEAAEQYGFNPTVVELGGDVTLQVPTMQEYAEDPDCDIIIAGTSNLKEAVQQVAQEYPEQMFILYDAQDELGLENVFSMDHAQNEGAYLAGVAAALLTTSDAELANPEKIVGFVGGGQNTALEDYLVGYIQGVHSVDEEIDILVSWIGDFKDTAKGMELATAQADQGADVIFSVAGVAGLGTLSGCAESGIYSIGVDSDQYTSLIETDPTTAANICTSMYKQANVTVSKLLGMALDGTLEMGTYVKWGLKEGVVGLATDNDNYQTIFTDEMKAKIEEVQTAATNGELEIISAIGLDTETLQELLATASAQ</sequence>
<reference evidence="9" key="2">
    <citation type="journal article" date="2021" name="PeerJ">
        <title>Extensive microbial diversity within the chicken gut microbiome revealed by metagenomics and culture.</title>
        <authorList>
            <person name="Gilroy R."/>
            <person name="Ravi A."/>
            <person name="Getino M."/>
            <person name="Pursley I."/>
            <person name="Horton D.L."/>
            <person name="Alikhan N.F."/>
            <person name="Baker D."/>
            <person name="Gharbi K."/>
            <person name="Hall N."/>
            <person name="Watson M."/>
            <person name="Adriaenssens E.M."/>
            <person name="Foster-Nyarko E."/>
            <person name="Jarju S."/>
            <person name="Secka A."/>
            <person name="Antonio M."/>
            <person name="Oren A."/>
            <person name="Chaudhuri R.R."/>
            <person name="La Ragione R."/>
            <person name="Hildebrand F."/>
            <person name="Pallen M.J."/>
        </authorList>
    </citation>
    <scope>NUCLEOTIDE SEQUENCE</scope>
    <source>
        <strain evidence="9">ChiBcec16-1751</strain>
    </source>
</reference>
<evidence type="ECO:0000256" key="3">
    <source>
        <dbReference type="ARBA" id="ARBA00022475"/>
    </source>
</evidence>
<dbReference type="PROSITE" id="PS51257">
    <property type="entry name" value="PROKAR_LIPOPROTEIN"/>
    <property type="match status" value="1"/>
</dbReference>
<evidence type="ECO:0000256" key="1">
    <source>
        <dbReference type="ARBA" id="ARBA00004193"/>
    </source>
</evidence>
<dbReference type="InterPro" id="IPR050957">
    <property type="entry name" value="BMP_lipoprotein"/>
</dbReference>
<dbReference type="PANTHER" id="PTHR34296:SF2">
    <property type="entry name" value="ABC TRANSPORTER GUANOSINE-BINDING PROTEIN NUPN"/>
    <property type="match status" value="1"/>
</dbReference>
<evidence type="ECO:0000313" key="9">
    <source>
        <dbReference type="EMBL" id="HIS64450.1"/>
    </source>
</evidence>
<dbReference type="Gene3D" id="3.40.50.2300">
    <property type="match status" value="2"/>
</dbReference>
<dbReference type="InterPro" id="IPR028082">
    <property type="entry name" value="Peripla_BP_I"/>
</dbReference>
<accession>A0A9D1JSN8</accession>
<dbReference type="SUPFAM" id="SSF53822">
    <property type="entry name" value="Periplasmic binding protein-like I"/>
    <property type="match status" value="1"/>
</dbReference>
<dbReference type="AlphaFoldDB" id="A0A9D1JSN8"/>
<name>A0A9D1JSN8_9FIRM</name>
<keyword evidence="4 7" id="KW-0732">Signal</keyword>
<comment type="caution">
    <text evidence="9">The sequence shown here is derived from an EMBL/GenBank/DDBJ whole genome shotgun (WGS) entry which is preliminary data.</text>
</comment>
<dbReference type="InterPro" id="IPR003760">
    <property type="entry name" value="PnrA-like"/>
</dbReference>
<dbReference type="PANTHER" id="PTHR34296">
    <property type="entry name" value="TRANSCRIPTIONAL ACTIVATOR PROTEIN MED"/>
    <property type="match status" value="1"/>
</dbReference>
<feature type="signal peptide" evidence="7">
    <location>
        <begin position="1"/>
        <end position="18"/>
    </location>
</feature>
<evidence type="ECO:0000259" key="8">
    <source>
        <dbReference type="Pfam" id="PF02608"/>
    </source>
</evidence>
<dbReference type="GO" id="GO:0005886">
    <property type="term" value="C:plasma membrane"/>
    <property type="evidence" value="ECO:0007669"/>
    <property type="project" value="UniProtKB-SubCell"/>
</dbReference>
<protein>
    <submittedName>
        <fullName evidence="9">BMP family ABC transporter substrate-binding protein</fullName>
    </submittedName>
</protein>
<evidence type="ECO:0000256" key="4">
    <source>
        <dbReference type="ARBA" id="ARBA00022729"/>
    </source>
</evidence>